<dbReference type="AlphaFoldDB" id="A0A133LP94"/>
<proteinExistence type="predicted"/>
<dbReference type="EMBL" id="CP114564">
    <property type="protein sequence ID" value="WAZ57052.1"/>
    <property type="molecule type" value="Genomic_DNA"/>
</dbReference>
<evidence type="ECO:0000313" key="3">
    <source>
        <dbReference type="EMBL" id="EMM7460418.1"/>
    </source>
</evidence>
<evidence type="ECO:0000313" key="9">
    <source>
        <dbReference type="Proteomes" id="UP001164536"/>
    </source>
</evidence>
<protein>
    <submittedName>
        <fullName evidence="5">Cytoplasmic protein</fullName>
    </submittedName>
    <submittedName>
        <fullName evidence="1">Type II toxin-antitoxin system RelE/ParE family toxin</fullName>
    </submittedName>
</protein>
<dbReference type="RefSeq" id="WP_016149391.1">
    <property type="nucleotide sequence ID" value="NZ_AP028314.1"/>
</dbReference>
<evidence type="ECO:0000313" key="2">
    <source>
        <dbReference type="EMBL" id="EHT9941766.1"/>
    </source>
</evidence>
<reference evidence="5 7" key="1">
    <citation type="submission" date="2017-04" db="EMBL/GenBank/DDBJ databases">
        <title>Emergence of KPC-2-producing Citrobacter isolates from sediments of a Chinese river.</title>
        <authorList>
            <person name="Zheng B."/>
        </authorList>
    </citation>
    <scope>NUCLEOTIDE SEQUENCE [LARGE SCALE GENOMIC DNA]</scope>
    <source>
        <strain evidence="5 7">C191</strain>
    </source>
</reference>
<dbReference type="EMBL" id="ABKLER030000017">
    <property type="protein sequence ID" value="EMN4146643.1"/>
    <property type="molecule type" value="Genomic_DNA"/>
</dbReference>
<evidence type="ECO:0000313" key="1">
    <source>
        <dbReference type="EMBL" id="AXZ46255.1"/>
    </source>
</evidence>
<evidence type="ECO:0000313" key="4">
    <source>
        <dbReference type="EMBL" id="EMN4146643.1"/>
    </source>
</evidence>
<reference evidence="3" key="4">
    <citation type="submission" date="2024-02" db="EMBL/GenBank/DDBJ databases">
        <authorList>
            <consortium name="Clinical and Environmental Microbiology Branch: Whole genome sequencing antimicrobial resistance pathogens in the healthcare setting"/>
        </authorList>
    </citation>
    <scope>NUCLEOTIDE SEQUENCE</scope>
    <source>
        <strain evidence="2">2021DK-00049</strain>
        <strain evidence="4">2023GN-00102</strain>
        <strain evidence="3">Whole organism</strain>
    </source>
</reference>
<evidence type="ECO:0000313" key="5">
    <source>
        <dbReference type="EMBL" id="OYQ93191.1"/>
    </source>
</evidence>
<dbReference type="Proteomes" id="UP001164536">
    <property type="component" value="Chromosome"/>
</dbReference>
<dbReference type="Proteomes" id="UP000263627">
    <property type="component" value="Chromosome"/>
</dbReference>
<dbReference type="Proteomes" id="UP000215827">
    <property type="component" value="Unassembled WGS sequence"/>
</dbReference>
<reference evidence="6" key="3">
    <citation type="submission" date="2022-12" db="EMBL/GenBank/DDBJ databases">
        <title>2953647.</title>
        <authorList>
            <person name="Hergert J."/>
            <person name="Casey R."/>
            <person name="Wagner J."/>
            <person name="Young E.L."/>
            <person name="Oakeson K.F."/>
        </authorList>
    </citation>
    <scope>NUCLEOTIDE SEQUENCE</scope>
    <source>
        <strain evidence="6">2953647</strain>
    </source>
</reference>
<dbReference type="Pfam" id="PF05973">
    <property type="entry name" value="Gp49"/>
    <property type="match status" value="1"/>
</dbReference>
<dbReference type="EMBL" id="ABBJDF010000039">
    <property type="protein sequence ID" value="EHT9941766.1"/>
    <property type="molecule type" value="Genomic_DNA"/>
</dbReference>
<name>A0A133LP94_CITFR</name>
<dbReference type="EMBL" id="ABLGCN030000023">
    <property type="protein sequence ID" value="EMM7460418.1"/>
    <property type="molecule type" value="Genomic_DNA"/>
</dbReference>
<reference evidence="1 8" key="2">
    <citation type="submission" date="2018-09" db="EMBL/GenBank/DDBJ databases">
        <title>Whole genome sequencing of Citrobacter freundii AR_0116.</title>
        <authorList>
            <person name="Conlan S."/>
            <person name="Thomas P.J."/>
            <person name="Mullikin J."/>
            <person name="Frank K.M."/>
            <person name="Segre J.A."/>
        </authorList>
    </citation>
    <scope>NUCLEOTIDE SEQUENCE [LARGE SCALE GENOMIC DNA]</scope>
    <source>
        <strain evidence="1 8">AR_0116</strain>
    </source>
</reference>
<keyword evidence="9" id="KW-1185">Reference proteome</keyword>
<sequence length="118" mass="13862">MLSIRRALKPIVWIGSSFDDLRSFPEDIRKTAGFQLHRLQAGLEAADWKPMPEIGRGVEEVRLRYESGAYRIIYIARYANAVYVLHCFNKKTKRTSEHDKHIAKVRYRTALQEDRNQK</sequence>
<gene>
    <name evidence="1" type="ORF">AM363_04395</name>
    <name evidence="5" type="ORF">B9P89_27960</name>
    <name evidence="2" type="ORF">KY227_004932</name>
    <name evidence="6" type="ORF">O4000_22710</name>
    <name evidence="3" type="ORF">P7U51_005016</name>
    <name evidence="4" type="ORF">PQQ21_003945</name>
</gene>
<accession>A0A133LP94</accession>
<dbReference type="GeneID" id="87003176"/>
<dbReference type="EMBL" id="NEFA01000068">
    <property type="protein sequence ID" value="OYQ93191.1"/>
    <property type="molecule type" value="Genomic_DNA"/>
</dbReference>
<evidence type="ECO:0000313" key="8">
    <source>
        <dbReference type="Proteomes" id="UP000263627"/>
    </source>
</evidence>
<evidence type="ECO:0000313" key="7">
    <source>
        <dbReference type="Proteomes" id="UP000215827"/>
    </source>
</evidence>
<dbReference type="InterPro" id="IPR009241">
    <property type="entry name" value="HigB-like"/>
</dbReference>
<evidence type="ECO:0000313" key="6">
    <source>
        <dbReference type="EMBL" id="WAZ57052.1"/>
    </source>
</evidence>
<organism evidence="5 7">
    <name type="scientific">Citrobacter freundii</name>
    <dbReference type="NCBI Taxonomy" id="546"/>
    <lineage>
        <taxon>Bacteria</taxon>
        <taxon>Pseudomonadati</taxon>
        <taxon>Pseudomonadota</taxon>
        <taxon>Gammaproteobacteria</taxon>
        <taxon>Enterobacterales</taxon>
        <taxon>Enterobacteriaceae</taxon>
        <taxon>Citrobacter</taxon>
        <taxon>Citrobacter freundii complex</taxon>
    </lineage>
</organism>
<dbReference type="EMBL" id="CP032184">
    <property type="protein sequence ID" value="AXZ46255.1"/>
    <property type="molecule type" value="Genomic_DNA"/>
</dbReference>
<dbReference type="Proteomes" id="UP001169574">
    <property type="component" value="Unassembled WGS sequence"/>
</dbReference>